<dbReference type="AlphaFoldDB" id="A0A7G9FP91"/>
<keyword evidence="2" id="KW-1133">Transmembrane helix</keyword>
<evidence type="ECO:0000313" key="4">
    <source>
        <dbReference type="Proteomes" id="UP000515819"/>
    </source>
</evidence>
<organism evidence="3 4">
    <name type="scientific">Wujia chipingensis</name>
    <dbReference type="NCBI Taxonomy" id="2763670"/>
    <lineage>
        <taxon>Bacteria</taxon>
        <taxon>Bacillati</taxon>
        <taxon>Bacillota</taxon>
        <taxon>Clostridia</taxon>
        <taxon>Lachnospirales</taxon>
        <taxon>Lachnospiraceae</taxon>
        <taxon>Wujia</taxon>
    </lineage>
</organism>
<name>A0A7G9FP91_9FIRM</name>
<keyword evidence="2" id="KW-0812">Transmembrane</keyword>
<gene>
    <name evidence="3" type="ORF">H9Q76_03575</name>
</gene>
<feature type="transmembrane region" description="Helical" evidence="2">
    <location>
        <begin position="186"/>
        <end position="206"/>
    </location>
</feature>
<dbReference type="KEGG" id="wcp:H9Q76_03575"/>
<feature type="transmembrane region" description="Helical" evidence="2">
    <location>
        <begin position="218"/>
        <end position="236"/>
    </location>
</feature>
<evidence type="ECO:0000256" key="1">
    <source>
        <dbReference type="SAM" id="MobiDB-lite"/>
    </source>
</evidence>
<accession>A0A7G9FP91</accession>
<proteinExistence type="predicted"/>
<keyword evidence="4" id="KW-1185">Reference proteome</keyword>
<sequence>MKKCPSCNDYALYDDEITTCPLCGATLVTYRRTVVHRATGSVVKPVSSNATVNRSGTGDSQSSSVSAEPSFETREGFRYIYRGTVTEVNSHARYHNRLKKIINAIFRGEPYQFGNTSHETVFRLEEFHRGRLSGKKRDLIFYGDIEGRLNYGDDVRVVVKKRGDRYVATKIYSNETESQIRPTPQIPAIFFSLLLLLVVFLSYYLVSSGIVVALLAKVVTYAILIIAFLIFIKSFFGD</sequence>
<evidence type="ECO:0000313" key="3">
    <source>
        <dbReference type="EMBL" id="QNM00373.1"/>
    </source>
</evidence>
<evidence type="ECO:0000256" key="2">
    <source>
        <dbReference type="SAM" id="Phobius"/>
    </source>
</evidence>
<protein>
    <submittedName>
        <fullName evidence="3">Uncharacterized protein</fullName>
    </submittedName>
</protein>
<dbReference type="RefSeq" id="WP_249321642.1">
    <property type="nucleotide sequence ID" value="NZ_CP060632.1"/>
</dbReference>
<reference evidence="3 4" key="1">
    <citation type="submission" date="2020-08" db="EMBL/GenBank/DDBJ databases">
        <authorList>
            <person name="Liu C."/>
            <person name="Sun Q."/>
        </authorList>
    </citation>
    <scope>NUCLEOTIDE SEQUENCE [LARGE SCALE GENOMIC DNA]</scope>
    <source>
        <strain evidence="3 4">NSJ-4</strain>
    </source>
</reference>
<dbReference type="EMBL" id="CP060632">
    <property type="protein sequence ID" value="QNM00373.1"/>
    <property type="molecule type" value="Genomic_DNA"/>
</dbReference>
<feature type="compositionally biased region" description="Low complexity" evidence="1">
    <location>
        <begin position="55"/>
        <end position="66"/>
    </location>
</feature>
<dbReference type="Proteomes" id="UP000515819">
    <property type="component" value="Chromosome"/>
</dbReference>
<keyword evidence="2" id="KW-0472">Membrane</keyword>
<feature type="region of interest" description="Disordered" evidence="1">
    <location>
        <begin position="48"/>
        <end position="69"/>
    </location>
</feature>